<protein>
    <submittedName>
        <fullName evidence="3">Uncharacterized protein</fullName>
    </submittedName>
</protein>
<feature type="transmembrane region" description="Helical" evidence="2">
    <location>
        <begin position="208"/>
        <end position="229"/>
    </location>
</feature>
<dbReference type="AlphaFoldDB" id="A0A3P7NUK9"/>
<evidence type="ECO:0000313" key="4">
    <source>
        <dbReference type="Proteomes" id="UP000279029"/>
    </source>
</evidence>
<dbReference type="Proteomes" id="UP000279029">
    <property type="component" value="Chromosome"/>
</dbReference>
<dbReference type="KEGG" id="cbar:PATL70BA_0958"/>
<keyword evidence="2" id="KW-0472">Membrane</keyword>
<name>A0A3P7NUK9_9FIRM</name>
<accession>A0A3P7NUK9</accession>
<reference evidence="3 4" key="1">
    <citation type="submission" date="2018-09" db="EMBL/GenBank/DDBJ databases">
        <authorList>
            <person name="Postec A."/>
        </authorList>
    </citation>
    <scope>NUCLEOTIDE SEQUENCE [LARGE SCALE GENOMIC DNA]</scope>
    <source>
        <strain evidence="3">70B-A</strain>
    </source>
</reference>
<proteinExistence type="predicted"/>
<dbReference type="EMBL" id="LR130778">
    <property type="protein sequence ID" value="VDN46834.1"/>
    <property type="molecule type" value="Genomic_DNA"/>
</dbReference>
<feature type="transmembrane region" description="Helical" evidence="2">
    <location>
        <begin position="181"/>
        <end position="202"/>
    </location>
</feature>
<dbReference type="OrthoDB" id="9772748at2"/>
<organism evidence="3 4">
    <name type="scientific">Petrocella atlantisensis</name>
    <dbReference type="NCBI Taxonomy" id="2173034"/>
    <lineage>
        <taxon>Bacteria</taxon>
        <taxon>Bacillati</taxon>
        <taxon>Bacillota</taxon>
        <taxon>Clostridia</taxon>
        <taxon>Lachnospirales</taxon>
        <taxon>Vallitaleaceae</taxon>
        <taxon>Petrocella</taxon>
    </lineage>
</organism>
<gene>
    <name evidence="3" type="ORF">PATL70BA_0958</name>
</gene>
<keyword evidence="2" id="KW-1133">Transmembrane helix</keyword>
<sequence>MDKLKALYTPFLKLFDKIRLYLDKKNHIEESVVGGIDIDLDQLYEDPEIAKSLQQRYIKTMDDIEKLKEKYKAIINEITAMQRIELMSGRGKAELEKLCKVYSETLVKKGEFKDKISGQGLRTVDYLEQYEDQMDKIIDMMKGHEKNQSMVKQDLAYLESEKSELLYQNSRLKNAYKFVKNAFITVAILTALAAFILTIFFFVNKKPILLEAMISMVAIIVATVWVYIFRRYLVYEISKNQKMMKRTIELTNKTKIKYINNQSVIDYQCKKYRIDSSEMLELRWENYKNRMHAERQYKNISNSIAAMMSDIEDLLEKNGINEVDFILDHMDYFATEKGRKMLLEKYIIKKEELYLNLQKAERESGMMNLVLTNYKSHVSHEKGKEK</sequence>
<evidence type="ECO:0000313" key="3">
    <source>
        <dbReference type="EMBL" id="VDN46834.1"/>
    </source>
</evidence>
<dbReference type="RefSeq" id="WP_125136269.1">
    <property type="nucleotide sequence ID" value="NZ_LR130778.1"/>
</dbReference>
<evidence type="ECO:0000256" key="1">
    <source>
        <dbReference type="SAM" id="Coils"/>
    </source>
</evidence>
<feature type="coiled-coil region" evidence="1">
    <location>
        <begin position="50"/>
        <end position="84"/>
    </location>
</feature>
<evidence type="ECO:0000256" key="2">
    <source>
        <dbReference type="SAM" id="Phobius"/>
    </source>
</evidence>
<keyword evidence="1" id="KW-0175">Coiled coil</keyword>
<keyword evidence="2" id="KW-0812">Transmembrane</keyword>
<keyword evidence="4" id="KW-1185">Reference proteome</keyword>